<dbReference type="EMBL" id="JAINUF010000007">
    <property type="protein sequence ID" value="KAJ8353986.1"/>
    <property type="molecule type" value="Genomic_DNA"/>
</dbReference>
<evidence type="ECO:0000313" key="3">
    <source>
        <dbReference type="Proteomes" id="UP001152622"/>
    </source>
</evidence>
<proteinExistence type="predicted"/>
<protein>
    <submittedName>
        <fullName evidence="2">Uncharacterized protein</fullName>
    </submittedName>
</protein>
<accession>A0A9Q1IVC8</accession>
<dbReference type="Proteomes" id="UP001152622">
    <property type="component" value="Chromosome 7"/>
</dbReference>
<evidence type="ECO:0000256" key="1">
    <source>
        <dbReference type="SAM" id="MobiDB-lite"/>
    </source>
</evidence>
<evidence type="ECO:0000313" key="2">
    <source>
        <dbReference type="EMBL" id="KAJ8353986.1"/>
    </source>
</evidence>
<reference evidence="2" key="1">
    <citation type="journal article" date="2023" name="Science">
        <title>Genome structures resolve the early diversification of teleost fishes.</title>
        <authorList>
            <person name="Parey E."/>
            <person name="Louis A."/>
            <person name="Montfort J."/>
            <person name="Bouchez O."/>
            <person name="Roques C."/>
            <person name="Iampietro C."/>
            <person name="Lluch J."/>
            <person name="Castinel A."/>
            <person name="Donnadieu C."/>
            <person name="Desvignes T."/>
            <person name="Floi Bucao C."/>
            <person name="Jouanno E."/>
            <person name="Wen M."/>
            <person name="Mejri S."/>
            <person name="Dirks R."/>
            <person name="Jansen H."/>
            <person name="Henkel C."/>
            <person name="Chen W.J."/>
            <person name="Zahm M."/>
            <person name="Cabau C."/>
            <person name="Klopp C."/>
            <person name="Thompson A.W."/>
            <person name="Robinson-Rechavi M."/>
            <person name="Braasch I."/>
            <person name="Lecointre G."/>
            <person name="Bobe J."/>
            <person name="Postlethwait J.H."/>
            <person name="Berthelot C."/>
            <person name="Roest Crollius H."/>
            <person name="Guiguen Y."/>
        </authorList>
    </citation>
    <scope>NUCLEOTIDE SEQUENCE</scope>
    <source>
        <strain evidence="2">WJC10195</strain>
    </source>
</reference>
<organism evidence="2 3">
    <name type="scientific">Synaphobranchus kaupii</name>
    <name type="common">Kaup's arrowtooth eel</name>
    <dbReference type="NCBI Taxonomy" id="118154"/>
    <lineage>
        <taxon>Eukaryota</taxon>
        <taxon>Metazoa</taxon>
        <taxon>Chordata</taxon>
        <taxon>Craniata</taxon>
        <taxon>Vertebrata</taxon>
        <taxon>Euteleostomi</taxon>
        <taxon>Actinopterygii</taxon>
        <taxon>Neopterygii</taxon>
        <taxon>Teleostei</taxon>
        <taxon>Anguilliformes</taxon>
        <taxon>Synaphobranchidae</taxon>
        <taxon>Synaphobranchus</taxon>
    </lineage>
</organism>
<sequence length="146" mass="15987">MVFVVNKEHVEGEVFVHCPVNQNSGSSAWRGINATVILERAKRQGAERAEPVQLCGEKDVRGTLRGAESCPAHRLAGSRVKVLENDQPCPRPQAPPGGAERLARMQHSTSVENIQEDGDDNAPLGAVLRPSNRIAGRRQCRRQHVL</sequence>
<comment type="caution">
    <text evidence="2">The sequence shown here is derived from an EMBL/GenBank/DDBJ whole genome shotgun (WGS) entry which is preliminary data.</text>
</comment>
<keyword evidence="3" id="KW-1185">Reference proteome</keyword>
<feature type="region of interest" description="Disordered" evidence="1">
    <location>
        <begin position="85"/>
        <end position="127"/>
    </location>
</feature>
<name>A0A9Q1IVC8_SYNKA</name>
<gene>
    <name evidence="2" type="ORF">SKAU_G00215530</name>
</gene>
<dbReference type="AlphaFoldDB" id="A0A9Q1IVC8"/>